<keyword evidence="3" id="KW-0997">Cell inner membrane</keyword>
<proteinExistence type="predicted"/>
<gene>
    <name evidence="7" type="ORF">METZ01_LOCUS54344</name>
</gene>
<evidence type="ECO:0000256" key="5">
    <source>
        <dbReference type="ARBA" id="ARBA00023136"/>
    </source>
</evidence>
<dbReference type="GO" id="GO:1901137">
    <property type="term" value="P:carbohydrate derivative biosynthetic process"/>
    <property type="evidence" value="ECO:0007669"/>
    <property type="project" value="UniProtKB-ARBA"/>
</dbReference>
<dbReference type="AlphaFoldDB" id="A0A381SBQ6"/>
<dbReference type="CDD" id="cd07984">
    <property type="entry name" value="LPLAT_LABLAT-like"/>
    <property type="match status" value="1"/>
</dbReference>
<dbReference type="PIRSF" id="PIRSF026649">
    <property type="entry name" value="MsbB"/>
    <property type="match status" value="1"/>
</dbReference>
<dbReference type="PANTHER" id="PTHR30606:SF10">
    <property type="entry name" value="PHOSPHATIDYLINOSITOL MANNOSIDE ACYLTRANSFERASE"/>
    <property type="match status" value="1"/>
</dbReference>
<keyword evidence="2" id="KW-1003">Cell membrane</keyword>
<evidence type="ECO:0000256" key="4">
    <source>
        <dbReference type="ARBA" id="ARBA00022679"/>
    </source>
</evidence>
<reference evidence="7" key="1">
    <citation type="submission" date="2018-05" db="EMBL/GenBank/DDBJ databases">
        <authorList>
            <person name="Lanie J.A."/>
            <person name="Ng W.-L."/>
            <person name="Kazmierczak K.M."/>
            <person name="Andrzejewski T.M."/>
            <person name="Davidsen T.M."/>
            <person name="Wayne K.J."/>
            <person name="Tettelin H."/>
            <person name="Glass J.I."/>
            <person name="Rusch D."/>
            <person name="Podicherti R."/>
            <person name="Tsui H.-C.T."/>
            <person name="Winkler M.E."/>
        </authorList>
    </citation>
    <scope>NUCLEOTIDE SEQUENCE</scope>
</reference>
<organism evidence="7">
    <name type="scientific">marine metagenome</name>
    <dbReference type="NCBI Taxonomy" id="408172"/>
    <lineage>
        <taxon>unclassified sequences</taxon>
        <taxon>metagenomes</taxon>
        <taxon>ecological metagenomes</taxon>
    </lineage>
</organism>
<feature type="non-terminal residue" evidence="7">
    <location>
        <position position="1"/>
    </location>
</feature>
<evidence type="ECO:0000256" key="1">
    <source>
        <dbReference type="ARBA" id="ARBA00004533"/>
    </source>
</evidence>
<dbReference type="GO" id="GO:0016746">
    <property type="term" value="F:acyltransferase activity"/>
    <property type="evidence" value="ECO:0007669"/>
    <property type="project" value="UniProtKB-KW"/>
</dbReference>
<keyword evidence="5" id="KW-0472">Membrane</keyword>
<accession>A0A381SBQ6</accession>
<evidence type="ECO:0000256" key="3">
    <source>
        <dbReference type="ARBA" id="ARBA00022519"/>
    </source>
</evidence>
<dbReference type="PANTHER" id="PTHR30606">
    <property type="entry name" value="LIPID A BIOSYNTHESIS LAUROYL ACYLTRANSFERASE"/>
    <property type="match status" value="1"/>
</dbReference>
<keyword evidence="4" id="KW-0808">Transferase</keyword>
<dbReference type="InterPro" id="IPR004960">
    <property type="entry name" value="LipA_acyltrans"/>
</dbReference>
<dbReference type="GO" id="GO:0008610">
    <property type="term" value="P:lipid biosynthetic process"/>
    <property type="evidence" value="ECO:0007669"/>
    <property type="project" value="UniProtKB-ARBA"/>
</dbReference>
<dbReference type="Pfam" id="PF03279">
    <property type="entry name" value="Lip_A_acyltrans"/>
    <property type="match status" value="1"/>
</dbReference>
<evidence type="ECO:0000313" key="7">
    <source>
        <dbReference type="EMBL" id="SVA01490.1"/>
    </source>
</evidence>
<sequence length="289" mass="32466">VIAYWLVMASIRVLSWLPLGLVRWLGRRLGELIWLGRTRMQRSTRRNVELAYPQVHGMERRRLAIESLRQTATIYMESGMVWHWPNPKIDGCLLKVHGSGVFGEDRRGKGILMLVPHFGNWEVLSYYFASKGPLTALYENRQIQGIEDQVNAARERHGGRLVPATRAGLRTLLLALRRGELVAVLPDQVPARGNGVMANFMGRDALTGTLSSRLLQKTEARACLATALRVPGGFEVWLDVLEEAVYDPDPVVAANAINAAIELAIARAPAQYQWEYKRFRIPGGPDIYD</sequence>
<protein>
    <recommendedName>
        <fullName evidence="8">Lipid A biosynthesis acyltransferase</fullName>
    </recommendedName>
</protein>
<evidence type="ECO:0000256" key="6">
    <source>
        <dbReference type="ARBA" id="ARBA00023315"/>
    </source>
</evidence>
<evidence type="ECO:0008006" key="8">
    <source>
        <dbReference type="Google" id="ProtNLM"/>
    </source>
</evidence>
<name>A0A381SBQ6_9ZZZZ</name>
<keyword evidence="6" id="KW-0012">Acyltransferase</keyword>
<evidence type="ECO:0000256" key="2">
    <source>
        <dbReference type="ARBA" id="ARBA00022475"/>
    </source>
</evidence>
<dbReference type="GO" id="GO:0005886">
    <property type="term" value="C:plasma membrane"/>
    <property type="evidence" value="ECO:0007669"/>
    <property type="project" value="UniProtKB-SubCell"/>
</dbReference>
<dbReference type="EMBL" id="UINC01002908">
    <property type="protein sequence ID" value="SVA01490.1"/>
    <property type="molecule type" value="Genomic_DNA"/>
</dbReference>
<comment type="subcellular location">
    <subcellularLocation>
        <location evidence="1">Cell inner membrane</location>
    </subcellularLocation>
</comment>